<dbReference type="RefSeq" id="XP_016209821.1">
    <property type="nucleotide sequence ID" value="XM_016362373.1"/>
</dbReference>
<dbReference type="HOGENOM" id="CLU_1866690_0_0_1"/>
<organism evidence="1 2">
    <name type="scientific">Verruconis gallopava</name>
    <dbReference type="NCBI Taxonomy" id="253628"/>
    <lineage>
        <taxon>Eukaryota</taxon>
        <taxon>Fungi</taxon>
        <taxon>Dikarya</taxon>
        <taxon>Ascomycota</taxon>
        <taxon>Pezizomycotina</taxon>
        <taxon>Dothideomycetes</taxon>
        <taxon>Pleosporomycetidae</taxon>
        <taxon>Venturiales</taxon>
        <taxon>Sympoventuriaceae</taxon>
        <taxon>Verruconis</taxon>
    </lineage>
</organism>
<gene>
    <name evidence="1" type="ORF">PV09_08466</name>
</gene>
<dbReference type="GeneID" id="27316439"/>
<evidence type="ECO:0000313" key="2">
    <source>
        <dbReference type="Proteomes" id="UP000053259"/>
    </source>
</evidence>
<dbReference type="AlphaFoldDB" id="A0A0D2A0Y5"/>
<name>A0A0D2A0Y5_9PEZI</name>
<proteinExistence type="predicted"/>
<dbReference type="VEuPathDB" id="FungiDB:PV09_08466"/>
<accession>A0A0D2A0Y5</accession>
<sequence length="137" mass="15517">MDKTCSQSCTLTPACRVRNRWKDLVTGRGLGKTGVVGPLCICAFVEGGRASRLIEDAPLGKDRLLGKLRFDIREDSRQHCSSAIQCFYRDPLQAQTQELAKLVPQGSNTRVKLDTRLTWLAYKIIPIRLFLEKRIRL</sequence>
<protein>
    <submittedName>
        <fullName evidence="1">Uncharacterized protein</fullName>
    </submittedName>
</protein>
<dbReference type="RefSeq" id="XP_016209819.1">
    <property type="nucleotide sequence ID" value="XM_016362371.1"/>
</dbReference>
<dbReference type="EMBL" id="KN847569">
    <property type="protein sequence ID" value="KIV99949.1"/>
    <property type="molecule type" value="Genomic_DNA"/>
</dbReference>
<dbReference type="RefSeq" id="XP_016209820.1">
    <property type="nucleotide sequence ID" value="XM_016362372.1"/>
</dbReference>
<evidence type="ECO:0000313" key="1">
    <source>
        <dbReference type="EMBL" id="KIV99949.1"/>
    </source>
</evidence>
<dbReference type="Proteomes" id="UP000053259">
    <property type="component" value="Unassembled WGS sequence"/>
</dbReference>
<reference evidence="1 2" key="1">
    <citation type="submission" date="2015-01" db="EMBL/GenBank/DDBJ databases">
        <title>The Genome Sequence of Ochroconis gallopava CBS43764.</title>
        <authorList>
            <consortium name="The Broad Institute Genomics Platform"/>
            <person name="Cuomo C."/>
            <person name="de Hoog S."/>
            <person name="Gorbushina A."/>
            <person name="Stielow B."/>
            <person name="Teixiera M."/>
            <person name="Abouelleil A."/>
            <person name="Chapman S.B."/>
            <person name="Priest M."/>
            <person name="Young S.K."/>
            <person name="Wortman J."/>
            <person name="Nusbaum C."/>
            <person name="Birren B."/>
        </authorList>
    </citation>
    <scope>NUCLEOTIDE SEQUENCE [LARGE SCALE GENOMIC DNA]</scope>
    <source>
        <strain evidence="1 2">CBS 43764</strain>
    </source>
</reference>
<keyword evidence="2" id="KW-1185">Reference proteome</keyword>
<dbReference type="EMBL" id="KN847569">
    <property type="protein sequence ID" value="KIV99950.1"/>
    <property type="molecule type" value="Genomic_DNA"/>
</dbReference>
<dbReference type="EMBL" id="KN847569">
    <property type="protein sequence ID" value="KIV99951.1"/>
    <property type="molecule type" value="Genomic_DNA"/>
</dbReference>